<evidence type="ECO:0008006" key="3">
    <source>
        <dbReference type="Google" id="ProtNLM"/>
    </source>
</evidence>
<dbReference type="Pfam" id="PF10604">
    <property type="entry name" value="Polyketide_cyc2"/>
    <property type="match status" value="1"/>
</dbReference>
<dbReference type="RefSeq" id="WP_119771489.1">
    <property type="nucleotide sequence ID" value="NZ_QYUO01000002.1"/>
</dbReference>
<evidence type="ECO:0000313" key="1">
    <source>
        <dbReference type="EMBL" id="RJF96345.1"/>
    </source>
</evidence>
<name>A0A3A3FPB6_9BURK</name>
<dbReference type="InterPro" id="IPR019587">
    <property type="entry name" value="Polyketide_cyclase/dehydratase"/>
</dbReference>
<reference evidence="2" key="1">
    <citation type="submission" date="2018-09" db="EMBL/GenBank/DDBJ databases">
        <authorList>
            <person name="Zhu H."/>
        </authorList>
    </citation>
    <scope>NUCLEOTIDE SEQUENCE [LARGE SCALE GENOMIC DNA]</scope>
    <source>
        <strain evidence="2">K1R23-30</strain>
    </source>
</reference>
<proteinExistence type="predicted"/>
<dbReference type="AlphaFoldDB" id="A0A3A3FPB6"/>
<dbReference type="Gene3D" id="3.30.530.20">
    <property type="match status" value="1"/>
</dbReference>
<dbReference type="Proteomes" id="UP000265955">
    <property type="component" value="Unassembled WGS sequence"/>
</dbReference>
<accession>A0A3A3FPB6</accession>
<sequence length="163" mass="19182">MVHDRFEFDIPASSDVVFDAFHYHCWRFRWDSLVQDVRVIDGAPCPYVGAETENAGGGWVRGLSMRTRFVSFDRPRVAAATMIGHSFPFTSWAASMKHRPVGINRSIMIYTYTFRAGPRYLSWLLEPIVKRIFDWQTRRRFLRMQRFLAKHSGEVVQWQKFSV</sequence>
<protein>
    <recommendedName>
        <fullName evidence="3">Polyketide cyclase / dehydrase and lipid transport</fullName>
    </recommendedName>
</protein>
<keyword evidence="2" id="KW-1185">Reference proteome</keyword>
<gene>
    <name evidence="1" type="ORF">D3871_21665</name>
</gene>
<organism evidence="1 2">
    <name type="scientific">Noviherbaspirillum saxi</name>
    <dbReference type="NCBI Taxonomy" id="2320863"/>
    <lineage>
        <taxon>Bacteria</taxon>
        <taxon>Pseudomonadati</taxon>
        <taxon>Pseudomonadota</taxon>
        <taxon>Betaproteobacteria</taxon>
        <taxon>Burkholderiales</taxon>
        <taxon>Oxalobacteraceae</taxon>
        <taxon>Noviherbaspirillum</taxon>
    </lineage>
</organism>
<dbReference type="InterPro" id="IPR023393">
    <property type="entry name" value="START-like_dom_sf"/>
</dbReference>
<evidence type="ECO:0000313" key="2">
    <source>
        <dbReference type="Proteomes" id="UP000265955"/>
    </source>
</evidence>
<dbReference type="SUPFAM" id="SSF55961">
    <property type="entry name" value="Bet v1-like"/>
    <property type="match status" value="1"/>
</dbReference>
<dbReference type="EMBL" id="QYUO01000002">
    <property type="protein sequence ID" value="RJF96345.1"/>
    <property type="molecule type" value="Genomic_DNA"/>
</dbReference>
<comment type="caution">
    <text evidence="1">The sequence shown here is derived from an EMBL/GenBank/DDBJ whole genome shotgun (WGS) entry which is preliminary data.</text>
</comment>
<dbReference type="OrthoDB" id="9108284at2"/>